<feature type="domain" description="DUF1330" evidence="1">
    <location>
        <begin position="6"/>
        <end position="97"/>
    </location>
</feature>
<accession>A0A6H1UE85</accession>
<sequence length="106" mass="11958">MDKPYFFIAQIKVKDYADYHQRYGHKVLEQVVAAGGEILVASPAAEILEGEWFGNWTVIGRLPSQTIAKQWWNSPEYRQLAQLRQQVLSDGGSVVMVPGLPQQLLS</sequence>
<dbReference type="Gene3D" id="3.30.70.100">
    <property type="match status" value="1"/>
</dbReference>
<dbReference type="InterPro" id="IPR011008">
    <property type="entry name" value="Dimeric_a/b-barrel"/>
</dbReference>
<reference evidence="2 3" key="1">
    <citation type="submission" date="2020-04" db="EMBL/GenBank/DDBJ databases">
        <title>Ferrimonas sp. S7 isolated from sea water.</title>
        <authorList>
            <person name="Bae S.S."/>
            <person name="Baek K."/>
        </authorList>
    </citation>
    <scope>NUCLEOTIDE SEQUENCE [LARGE SCALE GENOMIC DNA]</scope>
    <source>
        <strain evidence="2 3">S7</strain>
    </source>
</reference>
<dbReference type="EMBL" id="CP051180">
    <property type="protein sequence ID" value="QIZ76102.1"/>
    <property type="molecule type" value="Genomic_DNA"/>
</dbReference>
<dbReference type="KEGG" id="fes:HER31_03875"/>
<dbReference type="PANTHER" id="PTHR41521">
    <property type="match status" value="1"/>
</dbReference>
<evidence type="ECO:0000313" key="3">
    <source>
        <dbReference type="Proteomes" id="UP000501602"/>
    </source>
</evidence>
<name>A0A6H1UE85_9GAMM</name>
<evidence type="ECO:0000259" key="1">
    <source>
        <dbReference type="Pfam" id="PF07045"/>
    </source>
</evidence>
<organism evidence="2 3">
    <name type="scientific">Ferrimonas lipolytica</name>
    <dbReference type="NCBI Taxonomy" id="2724191"/>
    <lineage>
        <taxon>Bacteria</taxon>
        <taxon>Pseudomonadati</taxon>
        <taxon>Pseudomonadota</taxon>
        <taxon>Gammaproteobacteria</taxon>
        <taxon>Alteromonadales</taxon>
        <taxon>Ferrimonadaceae</taxon>
        <taxon>Ferrimonas</taxon>
    </lineage>
</organism>
<gene>
    <name evidence="2" type="ORF">HER31_03875</name>
</gene>
<protein>
    <submittedName>
        <fullName evidence="2">DUF1330 domain-containing protein</fullName>
    </submittedName>
</protein>
<evidence type="ECO:0000313" key="2">
    <source>
        <dbReference type="EMBL" id="QIZ76102.1"/>
    </source>
</evidence>
<dbReference type="InterPro" id="IPR010753">
    <property type="entry name" value="DUF1330"/>
</dbReference>
<dbReference type="SUPFAM" id="SSF54909">
    <property type="entry name" value="Dimeric alpha+beta barrel"/>
    <property type="match status" value="1"/>
</dbReference>
<dbReference type="AlphaFoldDB" id="A0A6H1UE85"/>
<dbReference type="RefSeq" id="WP_168659362.1">
    <property type="nucleotide sequence ID" value="NZ_CP051180.1"/>
</dbReference>
<proteinExistence type="predicted"/>
<dbReference type="Proteomes" id="UP000501602">
    <property type="component" value="Chromosome"/>
</dbReference>
<keyword evidence="3" id="KW-1185">Reference proteome</keyword>
<dbReference type="PANTHER" id="PTHR41521:SF4">
    <property type="entry name" value="BLR0684 PROTEIN"/>
    <property type="match status" value="1"/>
</dbReference>
<dbReference type="Pfam" id="PF07045">
    <property type="entry name" value="DUF1330"/>
    <property type="match status" value="1"/>
</dbReference>